<feature type="compositionally biased region" description="Basic residues" evidence="2">
    <location>
        <begin position="1187"/>
        <end position="1198"/>
    </location>
</feature>
<evidence type="ECO:0000256" key="2">
    <source>
        <dbReference type="SAM" id="MobiDB-lite"/>
    </source>
</evidence>
<feature type="compositionally biased region" description="Basic and acidic residues" evidence="2">
    <location>
        <begin position="1169"/>
        <end position="1186"/>
    </location>
</feature>
<evidence type="ECO:0000313" key="3">
    <source>
        <dbReference type="EMBL" id="EME86907.1"/>
    </source>
</evidence>
<dbReference type="KEGG" id="pfj:MYCFIDRAFT_172600"/>
<evidence type="ECO:0000256" key="1">
    <source>
        <dbReference type="SAM" id="Coils"/>
    </source>
</evidence>
<feature type="region of interest" description="Disordered" evidence="2">
    <location>
        <begin position="612"/>
        <end position="650"/>
    </location>
</feature>
<dbReference type="Proteomes" id="UP000016932">
    <property type="component" value="Unassembled WGS sequence"/>
</dbReference>
<keyword evidence="1" id="KW-0175">Coiled coil</keyword>
<feature type="compositionally biased region" description="Low complexity" evidence="2">
    <location>
        <begin position="626"/>
        <end position="644"/>
    </location>
</feature>
<dbReference type="Gene3D" id="3.30.420.40">
    <property type="match status" value="2"/>
</dbReference>
<dbReference type="PANTHER" id="PTHR14187">
    <property type="entry name" value="ALPHA KINASE/ELONGATION FACTOR 2 KINASE"/>
    <property type="match status" value="1"/>
</dbReference>
<dbReference type="VEuPathDB" id="FungiDB:MYCFIDRAFT_172600"/>
<dbReference type="HOGENOM" id="CLU_265743_0_0_1"/>
<keyword evidence="4" id="KW-1185">Reference proteome</keyword>
<feature type="coiled-coil region" evidence="1">
    <location>
        <begin position="1022"/>
        <end position="1090"/>
    </location>
</feature>
<feature type="coiled-coil region" evidence="1">
    <location>
        <begin position="952"/>
        <end position="979"/>
    </location>
</feature>
<accession>M3BC99</accession>
<dbReference type="SUPFAM" id="SSF53067">
    <property type="entry name" value="Actin-like ATPase domain"/>
    <property type="match status" value="2"/>
</dbReference>
<sequence length="1251" mass="139430">MKREPLSDTPPQRSGLHKIVIGVDYGTTFTGISWVSTEGAHIKVLDDVHCVRDWPGGDNAWKAPTRIAYGDENGSSGNVWGYEVAPRMKSYAWMKLLLDPEQMTKYDDPSLTKSQGEGVLRKPLNKTAVEICADYLTELASFAYQSLEKRVSPEVLQATPLDFWFTVPAVWSDKAKRDTLRAAQKAAKQAKLRAHPDSQVFLIREPEAAAIAVLSDVTQDRRLTLLGGSENQVGVGQSILVCDCGGGTVDLTAYQITAITPKLEFKELVVGIGGKCGSTYIDREFMKWMEHKFKKAFTELPWEKRGPASRMMKDFEAHKKDFGKSTNTRKIYEVGPLVMKNAKNPKYYDEDEGIIRIYEEDLKRMFDPVVSKITELLQSQLDAERRATGKPSTIKTILLVGGFGDSTYLNKVLREWTKERGIKLLCPPNPQSAIVRGAAYSGLHGIQPSHRRSRLHYGFACHVAFDPMVHDKRDRFISDWDGTARASGNLFWQLEKGALVDQNTKIAFSVYRTISEESKYGKHETDVYVSDLDEAPDRVRDKGARVLVTFTSDFSKVDLSQYPSRKVKGRTLRRIDCEYIVHFGHRKGVLCFSCLVNGQEIGNTTVTFENQTEKDVMDGPGGSGGASPPCREAQQQAYQTATSSESDHTSSKLAMHRFVEGIGRVDRILAQGHLQTPFPIKMAERSRGEPPFPYPRRKLLEHSNYGLETSGFARIMASPTSSHCLHKCSVVMIFRTLQGENWTICLDSRFHACPTCMPNSSMRTKGRQALNADAAAGVPGSPHKQKLTPRSYPILSSTSTLHFMRSRELTQANRDAFNFQAILTEAHAEFENTKSQLRKEITRLADAKEEVIDRLTSGERAEIKANLRRTFDAEFKAQLSAMMTNMDKKEGFEARIQKLVETLKNDLGPMVDKAFQRWSDGVGNDFKETLKDAGNLIRAQNEAFVAERARERQRFEELFARQEQRIADAERRADKTVAALSGGPQGQALADLLLKLENVDLNKLTEQVNVVGKFSCELSLDQDKIKENVDSIKARLAVAEARHENLDQLRSEQDSIKARLAVAEARHENLDQLRSEQDSINTRLAVAETNDELFVHWSKELDKWAATVDSAWGFEDDSAAPGELPAQAAAPPPQPTLGQPAVHGGATSAQPPPQQQHQDGADGGLQQQHDYHHDHADTPTSHDNRGGRRGRRGGRGGRGRGDGIGRGVGPGRGSWSMIIKIIQNLIEGADREREIEGVHDGDHTSIGARLR</sequence>
<name>M3BC99_PSEFD</name>
<protein>
    <submittedName>
        <fullName evidence="3">Uncharacterized protein</fullName>
    </submittedName>
</protein>
<reference evidence="3 4" key="1">
    <citation type="journal article" date="2012" name="PLoS Pathog.">
        <title>Diverse lifestyles and strategies of plant pathogenesis encoded in the genomes of eighteen Dothideomycetes fungi.</title>
        <authorList>
            <person name="Ohm R.A."/>
            <person name="Feau N."/>
            <person name="Henrissat B."/>
            <person name="Schoch C.L."/>
            <person name="Horwitz B.A."/>
            <person name="Barry K.W."/>
            <person name="Condon B.J."/>
            <person name="Copeland A.C."/>
            <person name="Dhillon B."/>
            <person name="Glaser F."/>
            <person name="Hesse C.N."/>
            <person name="Kosti I."/>
            <person name="LaButti K."/>
            <person name="Lindquist E.A."/>
            <person name="Lucas S."/>
            <person name="Salamov A.A."/>
            <person name="Bradshaw R.E."/>
            <person name="Ciuffetti L."/>
            <person name="Hamelin R.C."/>
            <person name="Kema G.H.J."/>
            <person name="Lawrence C."/>
            <person name="Scott J.A."/>
            <person name="Spatafora J.W."/>
            <person name="Turgeon B.G."/>
            <person name="de Wit P.J.G.M."/>
            <person name="Zhong S."/>
            <person name="Goodwin S.B."/>
            <person name="Grigoriev I.V."/>
        </authorList>
    </citation>
    <scope>NUCLEOTIDE SEQUENCE [LARGE SCALE GENOMIC DNA]</scope>
    <source>
        <strain evidence="3 4">CIRAD86</strain>
    </source>
</reference>
<dbReference type="GeneID" id="19332822"/>
<gene>
    <name evidence="3" type="ORF">MYCFIDRAFT_172600</name>
</gene>
<dbReference type="STRING" id="383855.M3BC99"/>
<dbReference type="EMBL" id="KB446556">
    <property type="protein sequence ID" value="EME86907.1"/>
    <property type="molecule type" value="Genomic_DNA"/>
</dbReference>
<feature type="region of interest" description="Disordered" evidence="2">
    <location>
        <begin position="1114"/>
        <end position="1213"/>
    </location>
</feature>
<organism evidence="3 4">
    <name type="scientific">Pseudocercospora fijiensis (strain CIRAD86)</name>
    <name type="common">Black leaf streak disease fungus</name>
    <name type="synonym">Mycosphaerella fijiensis</name>
    <dbReference type="NCBI Taxonomy" id="383855"/>
    <lineage>
        <taxon>Eukaryota</taxon>
        <taxon>Fungi</taxon>
        <taxon>Dikarya</taxon>
        <taxon>Ascomycota</taxon>
        <taxon>Pezizomycotina</taxon>
        <taxon>Dothideomycetes</taxon>
        <taxon>Dothideomycetidae</taxon>
        <taxon>Mycosphaerellales</taxon>
        <taxon>Mycosphaerellaceae</taxon>
        <taxon>Pseudocercospora</taxon>
    </lineage>
</organism>
<dbReference type="Gene3D" id="3.90.640.10">
    <property type="entry name" value="Actin, Chain A, domain 4"/>
    <property type="match status" value="1"/>
</dbReference>
<dbReference type="CDD" id="cd10170">
    <property type="entry name" value="ASKHA_NBD_HSP70"/>
    <property type="match status" value="1"/>
</dbReference>
<feature type="compositionally biased region" description="Low complexity" evidence="2">
    <location>
        <begin position="1119"/>
        <end position="1129"/>
    </location>
</feature>
<dbReference type="OrthoDB" id="2963168at2759"/>
<dbReference type="RefSeq" id="XP_007924022.1">
    <property type="nucleotide sequence ID" value="XM_007925831.1"/>
</dbReference>
<proteinExistence type="predicted"/>
<dbReference type="PANTHER" id="PTHR14187:SF81">
    <property type="entry name" value="HSP70 FAMILY PROTEIN (AFU_ORTHOLOGUE AFUA_4G14040)"/>
    <property type="match status" value="1"/>
</dbReference>
<dbReference type="InterPro" id="IPR043129">
    <property type="entry name" value="ATPase_NBD"/>
</dbReference>
<dbReference type="eggNOG" id="KOG0101">
    <property type="taxonomic scope" value="Eukaryota"/>
</dbReference>
<feature type="compositionally biased region" description="Gly residues" evidence="2">
    <location>
        <begin position="1202"/>
        <end position="1212"/>
    </location>
</feature>
<evidence type="ECO:0000313" key="4">
    <source>
        <dbReference type="Proteomes" id="UP000016932"/>
    </source>
</evidence>
<feature type="coiled-coil region" evidence="1">
    <location>
        <begin position="827"/>
        <end position="854"/>
    </location>
</feature>
<dbReference type="AlphaFoldDB" id="M3BC99"/>